<dbReference type="EMBL" id="QPKB01000002">
    <property type="protein sequence ID" value="RWR77349.1"/>
    <property type="molecule type" value="Genomic_DNA"/>
</dbReference>
<sequence length="244" mass="27441">MKANSFCFREDYILSYYVDLKQLLPEIVMVGFTAWHPRTSFQKSIQIQLDINLETEEANPLKKRGEVVKIIWAAASIIFVGVLLVGLVWQMAWVMLVKRKKSRGKRVNLISMNSVFQRGAGPGPMQFSYEELASATINFSSWGMEVVCTCPRVHAQGKPQFSSPLKEKPSSKDNEAMWCWILASTPSLETLGLLGSSTKGGLREIHSTEIRGRENRKEDPAGRENMIHHAGAKTLQGASYNEFM</sequence>
<keyword evidence="1" id="KW-0472">Membrane</keyword>
<protein>
    <submittedName>
        <fullName evidence="2">L-type lectin-domain-containing protein</fullName>
    </submittedName>
</protein>
<reference evidence="2 3" key="1">
    <citation type="journal article" date="2019" name="Nat. Plants">
        <title>Stout camphor tree genome fills gaps in understanding of flowering plant genome evolution.</title>
        <authorList>
            <person name="Chaw S.M."/>
            <person name="Liu Y.C."/>
            <person name="Wu Y.W."/>
            <person name="Wang H.Y."/>
            <person name="Lin C.I."/>
            <person name="Wu C.S."/>
            <person name="Ke H.M."/>
            <person name="Chang L.Y."/>
            <person name="Hsu C.Y."/>
            <person name="Yang H.T."/>
            <person name="Sudianto E."/>
            <person name="Hsu M.H."/>
            <person name="Wu K.P."/>
            <person name="Wang L.N."/>
            <person name="Leebens-Mack J.H."/>
            <person name="Tsai I.J."/>
        </authorList>
    </citation>
    <scope>NUCLEOTIDE SEQUENCE [LARGE SCALE GENOMIC DNA]</scope>
    <source>
        <strain evidence="3">cv. Chaw 1501</strain>
        <tissue evidence="2">Young leaves</tissue>
    </source>
</reference>
<dbReference type="SUPFAM" id="SSF49899">
    <property type="entry name" value="Concanavalin A-like lectins/glucanases"/>
    <property type="match status" value="1"/>
</dbReference>
<dbReference type="GO" id="GO:0030246">
    <property type="term" value="F:carbohydrate binding"/>
    <property type="evidence" value="ECO:0007669"/>
    <property type="project" value="UniProtKB-KW"/>
</dbReference>
<organism evidence="2 3">
    <name type="scientific">Cinnamomum micranthum f. kanehirae</name>
    <dbReference type="NCBI Taxonomy" id="337451"/>
    <lineage>
        <taxon>Eukaryota</taxon>
        <taxon>Viridiplantae</taxon>
        <taxon>Streptophyta</taxon>
        <taxon>Embryophyta</taxon>
        <taxon>Tracheophyta</taxon>
        <taxon>Spermatophyta</taxon>
        <taxon>Magnoliopsida</taxon>
        <taxon>Magnoliidae</taxon>
        <taxon>Laurales</taxon>
        <taxon>Lauraceae</taxon>
        <taxon>Cinnamomum</taxon>
    </lineage>
</organism>
<accession>A0A3S3MPH9</accession>
<gene>
    <name evidence="2" type="ORF">CKAN_00583000</name>
</gene>
<dbReference type="AlphaFoldDB" id="A0A3S3MPH9"/>
<evidence type="ECO:0000256" key="1">
    <source>
        <dbReference type="SAM" id="Phobius"/>
    </source>
</evidence>
<dbReference type="InterPro" id="IPR013320">
    <property type="entry name" value="ConA-like_dom_sf"/>
</dbReference>
<proteinExistence type="predicted"/>
<keyword evidence="1" id="KW-0812">Transmembrane</keyword>
<dbReference type="Proteomes" id="UP000283530">
    <property type="component" value="Unassembled WGS sequence"/>
</dbReference>
<keyword evidence="3" id="KW-1185">Reference proteome</keyword>
<feature type="transmembrane region" description="Helical" evidence="1">
    <location>
        <begin position="70"/>
        <end position="96"/>
    </location>
</feature>
<evidence type="ECO:0000313" key="3">
    <source>
        <dbReference type="Proteomes" id="UP000283530"/>
    </source>
</evidence>
<dbReference type="STRING" id="337451.A0A3S3MPH9"/>
<keyword evidence="2" id="KW-0430">Lectin</keyword>
<name>A0A3S3MPH9_9MAGN</name>
<evidence type="ECO:0000313" key="2">
    <source>
        <dbReference type="EMBL" id="RWR77349.1"/>
    </source>
</evidence>
<comment type="caution">
    <text evidence="2">The sequence shown here is derived from an EMBL/GenBank/DDBJ whole genome shotgun (WGS) entry which is preliminary data.</text>
</comment>
<keyword evidence="1" id="KW-1133">Transmembrane helix</keyword>